<feature type="chain" id="PRO_5030835857" evidence="2">
    <location>
        <begin position="22"/>
        <end position="509"/>
    </location>
</feature>
<dbReference type="AlphaFoldDB" id="A0A7W5FMC6"/>
<dbReference type="PANTHER" id="PTHR43649:SF33">
    <property type="entry name" value="POLYGALACTURONAN_RHAMNOGALACTURONAN-BINDING PROTEIN YTCQ"/>
    <property type="match status" value="1"/>
</dbReference>
<dbReference type="InterPro" id="IPR050490">
    <property type="entry name" value="Bact_solute-bd_prot1"/>
</dbReference>
<evidence type="ECO:0000256" key="2">
    <source>
        <dbReference type="SAM" id="SignalP"/>
    </source>
</evidence>
<dbReference type="EMBL" id="JACHXK010000004">
    <property type="protein sequence ID" value="MBB3110126.1"/>
    <property type="molecule type" value="Genomic_DNA"/>
</dbReference>
<dbReference type="Proteomes" id="UP000570361">
    <property type="component" value="Unassembled WGS sequence"/>
</dbReference>
<evidence type="ECO:0000313" key="4">
    <source>
        <dbReference type="Proteomes" id="UP000570361"/>
    </source>
</evidence>
<proteinExistence type="predicted"/>
<keyword evidence="4" id="KW-1185">Reference proteome</keyword>
<evidence type="ECO:0000256" key="1">
    <source>
        <dbReference type="ARBA" id="ARBA00022729"/>
    </source>
</evidence>
<organism evidence="3 4">
    <name type="scientific">Paenibacillus phyllosphaerae</name>
    <dbReference type="NCBI Taxonomy" id="274593"/>
    <lineage>
        <taxon>Bacteria</taxon>
        <taxon>Bacillati</taxon>
        <taxon>Bacillota</taxon>
        <taxon>Bacilli</taxon>
        <taxon>Bacillales</taxon>
        <taxon>Paenibacillaceae</taxon>
        <taxon>Paenibacillus</taxon>
    </lineage>
</organism>
<keyword evidence="1 2" id="KW-0732">Signal</keyword>
<dbReference type="RefSeq" id="WP_183599869.1">
    <property type="nucleotide sequence ID" value="NZ_JACHXK010000004.1"/>
</dbReference>
<gene>
    <name evidence="3" type="ORF">FHS18_002193</name>
</gene>
<evidence type="ECO:0000313" key="3">
    <source>
        <dbReference type="EMBL" id="MBB3110126.1"/>
    </source>
</evidence>
<dbReference type="Gene3D" id="3.40.190.10">
    <property type="entry name" value="Periplasmic binding protein-like II"/>
    <property type="match status" value="2"/>
</dbReference>
<reference evidence="3 4" key="1">
    <citation type="submission" date="2020-08" db="EMBL/GenBank/DDBJ databases">
        <title>Genomic Encyclopedia of Type Strains, Phase III (KMG-III): the genomes of soil and plant-associated and newly described type strains.</title>
        <authorList>
            <person name="Whitman W."/>
        </authorList>
    </citation>
    <scope>NUCLEOTIDE SEQUENCE [LARGE SCALE GENOMIC DNA]</scope>
    <source>
        <strain evidence="3 4">CECT 5862</strain>
    </source>
</reference>
<dbReference type="PANTHER" id="PTHR43649">
    <property type="entry name" value="ARABINOSE-BINDING PROTEIN-RELATED"/>
    <property type="match status" value="1"/>
</dbReference>
<protein>
    <submittedName>
        <fullName evidence="3">Putative aldouronate transport system substrate-binding protein</fullName>
    </submittedName>
</protein>
<name>A0A7W5FMC6_9BACL</name>
<feature type="signal peptide" evidence="2">
    <location>
        <begin position="1"/>
        <end position="21"/>
    </location>
</feature>
<comment type="caution">
    <text evidence="3">The sequence shown here is derived from an EMBL/GenBank/DDBJ whole genome shotgun (WGS) entry which is preliminary data.</text>
</comment>
<sequence length="509" mass="56922">MAAMALIIALGSSLTACSGNANNAGTGSTGEGNAAGDNDSVKQEAPVTIKIMSDFTIAQPPSADNPIVKEFEKNTNTKLDITWVSGANWTDYVDRINVVLSSGDLPDLLKLNDVTNPLFQQMVYQGVFWDLTPYLKSYPNLMTYPESVWNNTSIDGKNYVIPVARPLNGFVFTNIRKDWLDKLGLEVPKTIDDFYNMLKAFKEQKPDGKADTYGYTMRGHEVLDGVFTNSNGRWKDIGGELIDANFDPGMREAILFKKKLFDEGLIPPDFSVMKDSQFWDLATTGRAGATAETIEAQFRWTYDQWKRDPQVDWLPMSTLTYKDGPYAPEYRGYIGVLAIPKKVSEEKMKKILSLLDFGASEEGGTLSLYGIKGVHYNEENGMKVATEQAVVDSVGVGAFGKLFMRYDPYMYAYAPGMTKEIFDRNKQVIDERAKVAKPDVAIGLVSETDIKLGADYTKKMADMKTQVIMGKAKIEDWDKLIQDIQNDANYKKITEEINRAYKERLALTQ</sequence>
<dbReference type="SUPFAM" id="SSF53850">
    <property type="entry name" value="Periplasmic binding protein-like II"/>
    <property type="match status" value="1"/>
</dbReference>
<accession>A0A7W5FMC6</accession>